<organism evidence="2 3">
    <name type="scientific">Botryotinia fuckeliana (strain T4)</name>
    <name type="common">Noble rot fungus</name>
    <name type="synonym">Botrytis cinerea</name>
    <dbReference type="NCBI Taxonomy" id="999810"/>
    <lineage>
        <taxon>Eukaryota</taxon>
        <taxon>Fungi</taxon>
        <taxon>Dikarya</taxon>
        <taxon>Ascomycota</taxon>
        <taxon>Pezizomycotina</taxon>
        <taxon>Leotiomycetes</taxon>
        <taxon>Helotiales</taxon>
        <taxon>Sclerotiniaceae</taxon>
        <taxon>Botrytis</taxon>
    </lineage>
</organism>
<feature type="compositionally biased region" description="Basic and acidic residues" evidence="1">
    <location>
        <begin position="62"/>
        <end position="72"/>
    </location>
</feature>
<dbReference type="HOGENOM" id="CLU_2589477_0_0_1"/>
<feature type="region of interest" description="Disordered" evidence="1">
    <location>
        <begin position="1"/>
        <end position="80"/>
    </location>
</feature>
<reference evidence="3" key="1">
    <citation type="journal article" date="2011" name="PLoS Genet.">
        <title>Genomic analysis of the necrotrophic fungal pathogens Sclerotinia sclerotiorum and Botrytis cinerea.</title>
        <authorList>
            <person name="Amselem J."/>
            <person name="Cuomo C.A."/>
            <person name="van Kan J.A."/>
            <person name="Viaud M."/>
            <person name="Benito E.P."/>
            <person name="Couloux A."/>
            <person name="Coutinho P.M."/>
            <person name="de Vries R.P."/>
            <person name="Dyer P.S."/>
            <person name="Fillinger S."/>
            <person name="Fournier E."/>
            <person name="Gout L."/>
            <person name="Hahn M."/>
            <person name="Kohn L."/>
            <person name="Lapalu N."/>
            <person name="Plummer K.M."/>
            <person name="Pradier J.M."/>
            <person name="Quevillon E."/>
            <person name="Sharon A."/>
            <person name="Simon A."/>
            <person name="ten Have A."/>
            <person name="Tudzynski B."/>
            <person name="Tudzynski P."/>
            <person name="Wincker P."/>
            <person name="Andrew M."/>
            <person name="Anthouard V."/>
            <person name="Beever R.E."/>
            <person name="Beffa R."/>
            <person name="Benoit I."/>
            <person name="Bouzid O."/>
            <person name="Brault B."/>
            <person name="Chen Z."/>
            <person name="Choquer M."/>
            <person name="Collemare J."/>
            <person name="Cotton P."/>
            <person name="Danchin E.G."/>
            <person name="Da Silva C."/>
            <person name="Gautier A."/>
            <person name="Giraud C."/>
            <person name="Giraud T."/>
            <person name="Gonzalez C."/>
            <person name="Grossetete S."/>
            <person name="Guldener U."/>
            <person name="Henrissat B."/>
            <person name="Howlett B.J."/>
            <person name="Kodira C."/>
            <person name="Kretschmer M."/>
            <person name="Lappartient A."/>
            <person name="Leroch M."/>
            <person name="Levis C."/>
            <person name="Mauceli E."/>
            <person name="Neuveglise C."/>
            <person name="Oeser B."/>
            <person name="Pearson M."/>
            <person name="Poulain J."/>
            <person name="Poussereau N."/>
            <person name="Quesneville H."/>
            <person name="Rascle C."/>
            <person name="Schumacher J."/>
            <person name="Segurens B."/>
            <person name="Sexton A."/>
            <person name="Silva E."/>
            <person name="Sirven C."/>
            <person name="Soanes D.M."/>
            <person name="Talbot N.J."/>
            <person name="Templeton M."/>
            <person name="Yandava C."/>
            <person name="Yarden O."/>
            <person name="Zeng Q."/>
            <person name="Rollins J.A."/>
            <person name="Lebrun M.H."/>
            <person name="Dickman M."/>
        </authorList>
    </citation>
    <scope>NUCLEOTIDE SEQUENCE [LARGE SCALE GENOMIC DNA]</scope>
    <source>
        <strain evidence="3">T4</strain>
    </source>
</reference>
<dbReference type="EMBL" id="FQ790330">
    <property type="protein sequence ID" value="CCD50901.1"/>
    <property type="molecule type" value="Genomic_DNA"/>
</dbReference>
<proteinExistence type="predicted"/>
<gene>
    <name evidence="2" type="ORF">BofuT4_uP086800.1</name>
</gene>
<name>G2YGK3_BOTF4</name>
<evidence type="ECO:0000313" key="3">
    <source>
        <dbReference type="Proteomes" id="UP000008177"/>
    </source>
</evidence>
<dbReference type="Proteomes" id="UP000008177">
    <property type="component" value="Unplaced contigs"/>
</dbReference>
<dbReference type="AlphaFoldDB" id="G2YGK3"/>
<accession>G2YGK3</accession>
<evidence type="ECO:0000256" key="1">
    <source>
        <dbReference type="SAM" id="MobiDB-lite"/>
    </source>
</evidence>
<evidence type="ECO:0000313" key="2">
    <source>
        <dbReference type="EMBL" id="CCD50901.1"/>
    </source>
</evidence>
<dbReference type="InParanoid" id="G2YGK3"/>
<protein>
    <submittedName>
        <fullName evidence="2">Uncharacterized protein</fullName>
    </submittedName>
</protein>
<sequence>MHPAKVAIHTTLENHSKRGLAGTPRPRDRKSRGHIDESLRQMPWMRRSQIEHISRRQRRTLALKERERERAPMRSMGETG</sequence>